<evidence type="ECO:0000313" key="16">
    <source>
        <dbReference type="WBParaSite" id="PSAMB.scaffold358size54778.g5061.t1"/>
    </source>
</evidence>
<dbReference type="PROSITE" id="PS00028">
    <property type="entry name" value="ZINC_FINGER_C2H2_1"/>
    <property type="match status" value="3"/>
</dbReference>
<feature type="region of interest" description="Disordered" evidence="12">
    <location>
        <begin position="556"/>
        <end position="593"/>
    </location>
</feature>
<keyword evidence="3" id="KW-0677">Repeat</keyword>
<evidence type="ECO:0000256" key="10">
    <source>
        <dbReference type="PROSITE-ProRule" id="PRU00108"/>
    </source>
</evidence>
<dbReference type="PROSITE" id="PS50071">
    <property type="entry name" value="HOMEOBOX_2"/>
    <property type="match status" value="1"/>
</dbReference>
<feature type="domain" description="Homeobox" evidence="13">
    <location>
        <begin position="321"/>
        <end position="381"/>
    </location>
</feature>
<evidence type="ECO:0000256" key="7">
    <source>
        <dbReference type="ARBA" id="ARBA00023155"/>
    </source>
</evidence>
<dbReference type="AlphaFoldDB" id="A0A914WD68"/>
<dbReference type="GO" id="GO:0045595">
    <property type="term" value="P:regulation of cell differentiation"/>
    <property type="evidence" value="ECO:0007669"/>
    <property type="project" value="UniProtKB-ARBA"/>
</dbReference>
<feature type="region of interest" description="Disordered" evidence="12">
    <location>
        <begin position="377"/>
        <end position="416"/>
    </location>
</feature>
<keyword evidence="4 9" id="KW-0863">Zinc-finger</keyword>
<feature type="domain" description="C2H2-type" evidence="14">
    <location>
        <begin position="657"/>
        <end position="684"/>
    </location>
</feature>
<dbReference type="GO" id="GO:0008270">
    <property type="term" value="F:zinc ion binding"/>
    <property type="evidence" value="ECO:0007669"/>
    <property type="project" value="UniProtKB-KW"/>
</dbReference>
<dbReference type="FunFam" id="3.30.160.60:FF:000013">
    <property type="entry name" value="Putative zinc finger E-box-binding homeobox 2"/>
    <property type="match status" value="2"/>
</dbReference>
<dbReference type="SMART" id="SM00355">
    <property type="entry name" value="ZnF_C2H2"/>
    <property type="match status" value="5"/>
</dbReference>
<dbReference type="PANTHER" id="PTHR24391:SF27">
    <property type="entry name" value="ZINC FINGER PROTEIN 1"/>
    <property type="match status" value="1"/>
</dbReference>
<evidence type="ECO:0000256" key="2">
    <source>
        <dbReference type="ARBA" id="ARBA00022723"/>
    </source>
</evidence>
<feature type="compositionally biased region" description="Basic and acidic residues" evidence="12">
    <location>
        <begin position="278"/>
        <end position="292"/>
    </location>
</feature>
<dbReference type="SMART" id="SM00389">
    <property type="entry name" value="HOX"/>
    <property type="match status" value="1"/>
</dbReference>
<evidence type="ECO:0000313" key="15">
    <source>
        <dbReference type="Proteomes" id="UP000887566"/>
    </source>
</evidence>
<dbReference type="GO" id="GO:0000122">
    <property type="term" value="P:negative regulation of transcription by RNA polymerase II"/>
    <property type="evidence" value="ECO:0007669"/>
    <property type="project" value="UniProtKB-ARBA"/>
</dbReference>
<dbReference type="SUPFAM" id="SSF46689">
    <property type="entry name" value="Homeodomain-like"/>
    <property type="match status" value="1"/>
</dbReference>
<dbReference type="PROSITE" id="PS50157">
    <property type="entry name" value="ZINC_FINGER_C2H2_2"/>
    <property type="match status" value="5"/>
</dbReference>
<keyword evidence="5" id="KW-0862">Zinc</keyword>
<proteinExistence type="predicted"/>
<feature type="compositionally biased region" description="Low complexity" evidence="12">
    <location>
        <begin position="583"/>
        <end position="593"/>
    </location>
</feature>
<dbReference type="FunFam" id="3.30.160.60:FF:000016">
    <property type="entry name" value="zinc finger protein 37 homolog"/>
    <property type="match status" value="1"/>
</dbReference>
<keyword evidence="8 10" id="KW-0539">Nucleus</keyword>
<evidence type="ECO:0000259" key="14">
    <source>
        <dbReference type="PROSITE" id="PS50157"/>
    </source>
</evidence>
<evidence type="ECO:0000256" key="9">
    <source>
        <dbReference type="PROSITE-ProRule" id="PRU00042"/>
    </source>
</evidence>
<sequence>MSTVVEHPASAAAAVEPLLTINCDELAQPDSTNCDVAKSPLVDSQPLKATVQPFAPVMDSCPSTDTDDALRKFKCPECCKAFKFKHHLKEHIRIHSGEKPFECPHCHKRFSHSGSYSSHMSSKKCMVNMGLIPDTGAAPPHSNNSSPSGDAVAFAYRSFLQQLTAQSHPMPPSMPYHAALGGMAPGMPQSGLFPPGGYPGFLGQQLLQARAAAAAAPTLLNSYFANQLSAMSQQLAASQAHQQQQFQHQQRPSAMAQQSMYSSSVKTETAATTPNPTAEERPMKEEVKKEDSDCGQDDDQMDGLEMDKSDMAVSSASGGDWRPLRSRSFLTDAQVAVLYSQFRRNPFPSKYELSAVAERIGVNKRVVQVWFQNTRAKERRSNRLSSSSHRHAPFARPSWPQHSSTSSSSSANAVDPSLLGPLNGQLHLMAAWGQHMSRLAQQREQQARLFSEGCGDSSEKTAATEEMDDKEGIASSAVGDEDQPLDLSVKPDAVSLDDAAQDATLSRSNSAKSDTAIVDDKTIDDARSSRSEPLWNADDLIGFVQREGQFVCETLQQANGGGDGASSRAHSSTVMSDSHSETSETSSTAGASSIWPASLQTPMFMSQYSMLGTNGLADLKKALENGVDDMDDDGMDESGTKRRRSWKHHKLDEEGLYQCDQCDKMFGKQSSLARHKYEHSGQRPYKCDVCDKAFKHKHHLTEHKRLHSGEKPFQCDKCLKRFSHSGSYSQHMNHRYSYCKPYRE</sequence>
<feature type="region of interest" description="Disordered" evidence="12">
    <location>
        <begin position="443"/>
        <end position="485"/>
    </location>
</feature>
<evidence type="ECO:0000259" key="13">
    <source>
        <dbReference type="PROSITE" id="PS50071"/>
    </source>
</evidence>
<dbReference type="InterPro" id="IPR009057">
    <property type="entry name" value="Homeodomain-like_sf"/>
</dbReference>
<feature type="region of interest" description="Disordered" evidence="12">
    <location>
        <begin position="628"/>
        <end position="647"/>
    </location>
</feature>
<keyword evidence="6 10" id="KW-0238">DNA-binding</keyword>
<accession>A0A914WD68</accession>
<dbReference type="PROSITE" id="PS00027">
    <property type="entry name" value="HOMEOBOX_1"/>
    <property type="match status" value="1"/>
</dbReference>
<keyword evidence="7 10" id="KW-0371">Homeobox</keyword>
<evidence type="ECO:0000256" key="11">
    <source>
        <dbReference type="RuleBase" id="RU000682"/>
    </source>
</evidence>
<name>A0A914WD68_9BILA</name>
<evidence type="ECO:0000256" key="5">
    <source>
        <dbReference type="ARBA" id="ARBA00022833"/>
    </source>
</evidence>
<keyword evidence="2" id="KW-0479">Metal-binding</keyword>
<dbReference type="WBParaSite" id="PSAMB.scaffold358size54778.g5061.t1">
    <property type="protein sequence ID" value="PSAMB.scaffold358size54778.g5061.t1"/>
    <property type="gene ID" value="PSAMB.scaffold358size54778.g5061"/>
</dbReference>
<evidence type="ECO:0000256" key="1">
    <source>
        <dbReference type="ARBA" id="ARBA00004123"/>
    </source>
</evidence>
<feature type="DNA-binding region" description="Homeobox" evidence="10">
    <location>
        <begin position="323"/>
        <end position="382"/>
    </location>
</feature>
<dbReference type="GO" id="GO:0022603">
    <property type="term" value="P:regulation of anatomical structure morphogenesis"/>
    <property type="evidence" value="ECO:0007669"/>
    <property type="project" value="UniProtKB-ARBA"/>
</dbReference>
<feature type="compositionally biased region" description="Acidic residues" evidence="12">
    <location>
        <begin position="293"/>
        <end position="303"/>
    </location>
</feature>
<dbReference type="InterPro" id="IPR001356">
    <property type="entry name" value="HD"/>
</dbReference>
<protein>
    <submittedName>
        <fullName evidence="16">Uncharacterized protein</fullName>
    </submittedName>
</protein>
<dbReference type="InterPro" id="IPR017970">
    <property type="entry name" value="Homeobox_CS"/>
</dbReference>
<dbReference type="FunFam" id="3.30.160.60:FF:000072">
    <property type="entry name" value="zinc finger protein 143 isoform X1"/>
    <property type="match status" value="1"/>
</dbReference>
<feature type="compositionally biased region" description="Basic residues" evidence="12">
    <location>
        <begin position="382"/>
        <end position="393"/>
    </location>
</feature>
<evidence type="ECO:0000256" key="12">
    <source>
        <dbReference type="SAM" id="MobiDB-lite"/>
    </source>
</evidence>
<dbReference type="Gene3D" id="3.30.160.60">
    <property type="entry name" value="Classic Zinc Finger"/>
    <property type="match status" value="5"/>
</dbReference>
<feature type="compositionally biased region" description="Low complexity" evidence="12">
    <location>
        <begin position="241"/>
        <end position="277"/>
    </location>
</feature>
<comment type="subcellular location">
    <subcellularLocation>
        <location evidence="1 10 11">Nucleus</location>
    </subcellularLocation>
</comment>
<dbReference type="Gene3D" id="1.10.10.60">
    <property type="entry name" value="Homeodomain-like"/>
    <property type="match status" value="1"/>
</dbReference>
<feature type="domain" description="C2H2-type" evidence="14">
    <location>
        <begin position="685"/>
        <end position="712"/>
    </location>
</feature>
<feature type="domain" description="C2H2-type" evidence="14">
    <location>
        <begin position="101"/>
        <end position="133"/>
    </location>
</feature>
<feature type="domain" description="C2H2-type" evidence="14">
    <location>
        <begin position="713"/>
        <end position="741"/>
    </location>
</feature>
<dbReference type="GO" id="GO:0007411">
    <property type="term" value="P:axon guidance"/>
    <property type="evidence" value="ECO:0007669"/>
    <property type="project" value="UniProtKB-ARBA"/>
</dbReference>
<dbReference type="GO" id="GO:0000978">
    <property type="term" value="F:RNA polymerase II cis-regulatory region sequence-specific DNA binding"/>
    <property type="evidence" value="ECO:0007669"/>
    <property type="project" value="TreeGrafter"/>
</dbReference>
<evidence type="ECO:0000256" key="6">
    <source>
        <dbReference type="ARBA" id="ARBA00023125"/>
    </source>
</evidence>
<feature type="region of interest" description="Disordered" evidence="12">
    <location>
        <begin position="241"/>
        <end position="303"/>
    </location>
</feature>
<dbReference type="Pfam" id="PF00096">
    <property type="entry name" value="zf-C2H2"/>
    <property type="match status" value="3"/>
</dbReference>
<dbReference type="InterPro" id="IPR051574">
    <property type="entry name" value="ZnF_E-box_Homeobox"/>
</dbReference>
<organism evidence="15 16">
    <name type="scientific">Plectus sambesii</name>
    <dbReference type="NCBI Taxonomy" id="2011161"/>
    <lineage>
        <taxon>Eukaryota</taxon>
        <taxon>Metazoa</taxon>
        <taxon>Ecdysozoa</taxon>
        <taxon>Nematoda</taxon>
        <taxon>Chromadorea</taxon>
        <taxon>Plectida</taxon>
        <taxon>Plectina</taxon>
        <taxon>Plectoidea</taxon>
        <taxon>Plectidae</taxon>
        <taxon>Plectus</taxon>
    </lineage>
</organism>
<reference evidence="16" key="1">
    <citation type="submission" date="2022-11" db="UniProtKB">
        <authorList>
            <consortium name="WormBaseParasite"/>
        </authorList>
    </citation>
    <scope>IDENTIFICATION</scope>
</reference>
<feature type="domain" description="C2H2-type" evidence="14">
    <location>
        <begin position="73"/>
        <end position="100"/>
    </location>
</feature>
<evidence type="ECO:0000256" key="4">
    <source>
        <dbReference type="ARBA" id="ARBA00022771"/>
    </source>
</evidence>
<dbReference type="InterPro" id="IPR036236">
    <property type="entry name" value="Znf_C2H2_sf"/>
</dbReference>
<keyword evidence="15" id="KW-1185">Reference proteome</keyword>
<dbReference type="Proteomes" id="UP000887566">
    <property type="component" value="Unplaced"/>
</dbReference>
<evidence type="ECO:0000256" key="8">
    <source>
        <dbReference type="ARBA" id="ARBA00023242"/>
    </source>
</evidence>
<dbReference type="InterPro" id="IPR013087">
    <property type="entry name" value="Znf_C2H2_type"/>
</dbReference>
<dbReference type="Pfam" id="PF00046">
    <property type="entry name" value="Homeodomain"/>
    <property type="match status" value="1"/>
</dbReference>
<dbReference type="GO" id="GO:0000981">
    <property type="term" value="F:DNA-binding transcription factor activity, RNA polymerase II-specific"/>
    <property type="evidence" value="ECO:0007669"/>
    <property type="project" value="InterPro"/>
</dbReference>
<dbReference type="SUPFAM" id="SSF57667">
    <property type="entry name" value="beta-beta-alpha zinc fingers"/>
    <property type="match status" value="3"/>
</dbReference>
<evidence type="ECO:0000256" key="3">
    <source>
        <dbReference type="ARBA" id="ARBA00022737"/>
    </source>
</evidence>
<dbReference type="CDD" id="cd00086">
    <property type="entry name" value="homeodomain"/>
    <property type="match status" value="1"/>
</dbReference>
<dbReference type="PANTHER" id="PTHR24391">
    <property type="entry name" value="HISTONE H4 TRANSCRIPTION FACTOR-RELATED"/>
    <property type="match status" value="1"/>
</dbReference>
<dbReference type="FunFam" id="3.30.160.60:FF:000744">
    <property type="entry name" value="zinc finger E-box-binding homeobox 1"/>
    <property type="match status" value="1"/>
</dbReference>
<dbReference type="GO" id="GO:0005634">
    <property type="term" value="C:nucleus"/>
    <property type="evidence" value="ECO:0007669"/>
    <property type="project" value="UniProtKB-SubCell"/>
</dbReference>